<evidence type="ECO:0000256" key="4">
    <source>
        <dbReference type="ARBA" id="ARBA00023163"/>
    </source>
</evidence>
<keyword evidence="2" id="KW-0479">Metal-binding</keyword>
<keyword evidence="5" id="KW-0539">Nucleus</keyword>
<dbReference type="EMBL" id="ML976680">
    <property type="protein sequence ID" value="KAF1973476.1"/>
    <property type="molecule type" value="Genomic_DNA"/>
</dbReference>
<proteinExistence type="predicted"/>
<dbReference type="GO" id="GO:0008270">
    <property type="term" value="F:zinc ion binding"/>
    <property type="evidence" value="ECO:0007669"/>
    <property type="project" value="InterPro"/>
</dbReference>
<name>A0A6A5VEN0_9PLEO</name>
<evidence type="ECO:0000256" key="3">
    <source>
        <dbReference type="ARBA" id="ARBA00023015"/>
    </source>
</evidence>
<dbReference type="Proteomes" id="UP000800036">
    <property type="component" value="Unassembled WGS sequence"/>
</dbReference>
<evidence type="ECO:0000256" key="2">
    <source>
        <dbReference type="ARBA" id="ARBA00022723"/>
    </source>
</evidence>
<accession>A0A6A5VEN0</accession>
<dbReference type="PROSITE" id="PS50048">
    <property type="entry name" value="ZN2_CY6_FUNGAL_2"/>
    <property type="match status" value="1"/>
</dbReference>
<dbReference type="OrthoDB" id="5069333at2759"/>
<evidence type="ECO:0000313" key="8">
    <source>
        <dbReference type="EMBL" id="KAF1973476.1"/>
    </source>
</evidence>
<keyword evidence="3" id="KW-0805">Transcription regulation</keyword>
<comment type="subcellular location">
    <subcellularLocation>
        <location evidence="1">Nucleus</location>
    </subcellularLocation>
</comment>
<feature type="region of interest" description="Disordered" evidence="6">
    <location>
        <begin position="1"/>
        <end position="50"/>
    </location>
</feature>
<dbReference type="SMART" id="SM00066">
    <property type="entry name" value="GAL4"/>
    <property type="match status" value="1"/>
</dbReference>
<dbReference type="PANTHER" id="PTHR47338:SF5">
    <property type="entry name" value="ZN(II)2CYS6 TRANSCRIPTION FACTOR (EUROFUNG)"/>
    <property type="match status" value="1"/>
</dbReference>
<feature type="region of interest" description="Disordered" evidence="6">
    <location>
        <begin position="149"/>
        <end position="203"/>
    </location>
</feature>
<dbReference type="CDD" id="cd00067">
    <property type="entry name" value="GAL4"/>
    <property type="match status" value="1"/>
</dbReference>
<feature type="domain" description="Zn(2)-C6 fungal-type" evidence="7">
    <location>
        <begin position="116"/>
        <end position="146"/>
    </location>
</feature>
<dbReference type="InterPro" id="IPR001138">
    <property type="entry name" value="Zn2Cys6_DnaBD"/>
</dbReference>
<evidence type="ECO:0000259" key="7">
    <source>
        <dbReference type="PROSITE" id="PS50048"/>
    </source>
</evidence>
<dbReference type="GO" id="GO:0005634">
    <property type="term" value="C:nucleus"/>
    <property type="evidence" value="ECO:0007669"/>
    <property type="project" value="UniProtKB-SubCell"/>
</dbReference>
<dbReference type="SUPFAM" id="SSF57701">
    <property type="entry name" value="Zn2/Cys6 DNA-binding domain"/>
    <property type="match status" value="1"/>
</dbReference>
<keyword evidence="9" id="KW-1185">Reference proteome</keyword>
<evidence type="ECO:0000313" key="9">
    <source>
        <dbReference type="Proteomes" id="UP000800036"/>
    </source>
</evidence>
<dbReference type="PROSITE" id="PS00463">
    <property type="entry name" value="ZN2_CY6_FUNGAL_1"/>
    <property type="match status" value="1"/>
</dbReference>
<evidence type="ECO:0000256" key="5">
    <source>
        <dbReference type="ARBA" id="ARBA00023242"/>
    </source>
</evidence>
<dbReference type="AlphaFoldDB" id="A0A6A5VEN0"/>
<feature type="region of interest" description="Disordered" evidence="6">
    <location>
        <begin position="323"/>
        <end position="344"/>
    </location>
</feature>
<feature type="compositionally biased region" description="Basic and acidic residues" evidence="6">
    <location>
        <begin position="1"/>
        <end position="30"/>
    </location>
</feature>
<dbReference type="GO" id="GO:0000981">
    <property type="term" value="F:DNA-binding transcription factor activity, RNA polymerase II-specific"/>
    <property type="evidence" value="ECO:0007669"/>
    <property type="project" value="InterPro"/>
</dbReference>
<feature type="compositionally biased region" description="Polar residues" evidence="6">
    <location>
        <begin position="323"/>
        <end position="342"/>
    </location>
</feature>
<dbReference type="InterPro" id="IPR050815">
    <property type="entry name" value="TF_fung"/>
</dbReference>
<feature type="compositionally biased region" description="Polar residues" evidence="6">
    <location>
        <begin position="166"/>
        <end position="178"/>
    </location>
</feature>
<dbReference type="InterPro" id="IPR036864">
    <property type="entry name" value="Zn2-C6_fun-type_DNA-bd_sf"/>
</dbReference>
<keyword evidence="4" id="KW-0804">Transcription</keyword>
<dbReference type="Gene3D" id="4.10.240.10">
    <property type="entry name" value="Zn(2)-C6 fungal-type DNA-binding domain"/>
    <property type="match status" value="1"/>
</dbReference>
<gene>
    <name evidence="8" type="ORF">BU23DRAFT_598895</name>
</gene>
<evidence type="ECO:0000256" key="6">
    <source>
        <dbReference type="SAM" id="MobiDB-lite"/>
    </source>
</evidence>
<organism evidence="8 9">
    <name type="scientific">Bimuria novae-zelandiae CBS 107.79</name>
    <dbReference type="NCBI Taxonomy" id="1447943"/>
    <lineage>
        <taxon>Eukaryota</taxon>
        <taxon>Fungi</taxon>
        <taxon>Dikarya</taxon>
        <taxon>Ascomycota</taxon>
        <taxon>Pezizomycotina</taxon>
        <taxon>Dothideomycetes</taxon>
        <taxon>Pleosporomycetidae</taxon>
        <taxon>Pleosporales</taxon>
        <taxon>Massarineae</taxon>
        <taxon>Didymosphaeriaceae</taxon>
        <taxon>Bimuria</taxon>
    </lineage>
</organism>
<feature type="region of interest" description="Disordered" evidence="6">
    <location>
        <begin position="281"/>
        <end position="304"/>
    </location>
</feature>
<dbReference type="PANTHER" id="PTHR47338">
    <property type="entry name" value="ZN(II)2CYS6 TRANSCRIPTION FACTOR (EUROFUNG)-RELATED"/>
    <property type="match status" value="1"/>
</dbReference>
<evidence type="ECO:0000256" key="1">
    <source>
        <dbReference type="ARBA" id="ARBA00004123"/>
    </source>
</evidence>
<sequence>MAQSIKHERWHDPRLGRNSDYKSSTCERTESPSTRLPQYPRNPIQTQTAGQIQPFEIEVSESFIKSRHFHEAATFQFALQSCKMFATFRHNQGKDSLDAVRQSNDPPVLKGAHFDACRKCREKKLRCTGEKSGCDRCLANEWQCTYPGRRRSRQNSVATTHKRKPSNVTAMKDQVSNRSRAHPQTHANSQPVTPPTYLDDSASTTTNEMTMFDENSWQLEAMRLPLSPKDGSEQLFDLQPVSSWSMLEDHNSELPDQSSIQQNAADELAMNLDFEVDEFLSLPDLPPSQNQSLEISPTDMSSEVDSTIQHAMYSSTLLVPISDHTQLSPPTQTQPKNQSSRGKSIFTDHHCTEEALRVLESSMAGPKAHTAVEDLLRFLANAKSNTRSLVKLAKCNMCSDYSQFLVLMVININALLDATENARKLLSEGDISTDTWAWNRYGVDSAEEFRCMYSPLFLPIVGALRTVIGEISQVCLTQNLQPQLENLEHGRKRLETLEVGLQSML</sequence>
<dbReference type="Pfam" id="PF00172">
    <property type="entry name" value="Zn_clus"/>
    <property type="match status" value="1"/>
</dbReference>
<feature type="compositionally biased region" description="Polar residues" evidence="6">
    <location>
        <begin position="287"/>
        <end position="304"/>
    </location>
</feature>
<protein>
    <recommendedName>
        <fullName evidence="7">Zn(2)-C6 fungal-type domain-containing protein</fullName>
    </recommendedName>
</protein>
<reference evidence="8" key="1">
    <citation type="journal article" date="2020" name="Stud. Mycol.">
        <title>101 Dothideomycetes genomes: a test case for predicting lifestyles and emergence of pathogens.</title>
        <authorList>
            <person name="Haridas S."/>
            <person name="Albert R."/>
            <person name="Binder M."/>
            <person name="Bloem J."/>
            <person name="Labutti K."/>
            <person name="Salamov A."/>
            <person name="Andreopoulos B."/>
            <person name="Baker S."/>
            <person name="Barry K."/>
            <person name="Bills G."/>
            <person name="Bluhm B."/>
            <person name="Cannon C."/>
            <person name="Castanera R."/>
            <person name="Culley D."/>
            <person name="Daum C."/>
            <person name="Ezra D."/>
            <person name="Gonzalez J."/>
            <person name="Henrissat B."/>
            <person name="Kuo A."/>
            <person name="Liang C."/>
            <person name="Lipzen A."/>
            <person name="Lutzoni F."/>
            <person name="Magnuson J."/>
            <person name="Mondo S."/>
            <person name="Nolan M."/>
            <person name="Ohm R."/>
            <person name="Pangilinan J."/>
            <person name="Park H.-J."/>
            <person name="Ramirez L."/>
            <person name="Alfaro M."/>
            <person name="Sun H."/>
            <person name="Tritt A."/>
            <person name="Yoshinaga Y."/>
            <person name="Zwiers L.-H."/>
            <person name="Turgeon B."/>
            <person name="Goodwin S."/>
            <person name="Spatafora J."/>
            <person name="Crous P."/>
            <person name="Grigoriev I."/>
        </authorList>
    </citation>
    <scope>NUCLEOTIDE SEQUENCE</scope>
    <source>
        <strain evidence="8">CBS 107.79</strain>
    </source>
</reference>